<sequence>MFNVDLLGILIHSVVVPCTLTKPCNGLWFDSKFGGYLSKAMQVPPIAPAVDSFSFEGESDPQTPSHYYNTSHVWSSQGSSLYLKSYPFQAFQEMEDETFYSLDESLWLKHCGLHN</sequence>
<evidence type="ECO:0000313" key="2">
    <source>
        <dbReference type="EMBL" id="KAK7329128.1"/>
    </source>
</evidence>
<name>A0AAN9L7H7_CANGL</name>
<dbReference type="AlphaFoldDB" id="A0AAN9L7H7"/>
<gene>
    <name evidence="2" type="ORF">VNO77_23274</name>
</gene>
<feature type="signal peptide" evidence="1">
    <location>
        <begin position="1"/>
        <end position="21"/>
    </location>
</feature>
<accession>A0AAN9L7H7</accession>
<evidence type="ECO:0000256" key="1">
    <source>
        <dbReference type="SAM" id="SignalP"/>
    </source>
</evidence>
<feature type="chain" id="PRO_5042909617" evidence="1">
    <location>
        <begin position="22"/>
        <end position="115"/>
    </location>
</feature>
<evidence type="ECO:0000313" key="3">
    <source>
        <dbReference type="Proteomes" id="UP001367508"/>
    </source>
</evidence>
<reference evidence="2 3" key="1">
    <citation type="submission" date="2024-01" db="EMBL/GenBank/DDBJ databases">
        <title>The genomes of 5 underutilized Papilionoideae crops provide insights into root nodulation and disease resistanc.</title>
        <authorList>
            <person name="Jiang F."/>
        </authorList>
    </citation>
    <scope>NUCLEOTIDE SEQUENCE [LARGE SCALE GENOMIC DNA]</scope>
    <source>
        <strain evidence="2">LVBAO_FW01</strain>
        <tissue evidence="2">Leaves</tissue>
    </source>
</reference>
<keyword evidence="3" id="KW-1185">Reference proteome</keyword>
<dbReference type="EMBL" id="JAYMYQ010000005">
    <property type="protein sequence ID" value="KAK7329128.1"/>
    <property type="molecule type" value="Genomic_DNA"/>
</dbReference>
<protein>
    <submittedName>
        <fullName evidence="2">Uncharacterized protein</fullName>
    </submittedName>
</protein>
<comment type="caution">
    <text evidence="2">The sequence shown here is derived from an EMBL/GenBank/DDBJ whole genome shotgun (WGS) entry which is preliminary data.</text>
</comment>
<proteinExistence type="predicted"/>
<keyword evidence="1" id="KW-0732">Signal</keyword>
<organism evidence="2 3">
    <name type="scientific">Canavalia gladiata</name>
    <name type="common">Sword bean</name>
    <name type="synonym">Dolichos gladiatus</name>
    <dbReference type="NCBI Taxonomy" id="3824"/>
    <lineage>
        <taxon>Eukaryota</taxon>
        <taxon>Viridiplantae</taxon>
        <taxon>Streptophyta</taxon>
        <taxon>Embryophyta</taxon>
        <taxon>Tracheophyta</taxon>
        <taxon>Spermatophyta</taxon>
        <taxon>Magnoliopsida</taxon>
        <taxon>eudicotyledons</taxon>
        <taxon>Gunneridae</taxon>
        <taxon>Pentapetalae</taxon>
        <taxon>rosids</taxon>
        <taxon>fabids</taxon>
        <taxon>Fabales</taxon>
        <taxon>Fabaceae</taxon>
        <taxon>Papilionoideae</taxon>
        <taxon>50 kb inversion clade</taxon>
        <taxon>NPAAA clade</taxon>
        <taxon>indigoferoid/millettioid clade</taxon>
        <taxon>Phaseoleae</taxon>
        <taxon>Canavalia</taxon>
    </lineage>
</organism>
<dbReference type="Proteomes" id="UP001367508">
    <property type="component" value="Unassembled WGS sequence"/>
</dbReference>